<gene>
    <name evidence="1" type="ordered locus">Acid345_4259</name>
</gene>
<dbReference type="eggNOG" id="ENOG502ZAK1">
    <property type="taxonomic scope" value="Bacteria"/>
</dbReference>
<dbReference type="Pfam" id="PF18180">
    <property type="entry name" value="LD_cluster3"/>
    <property type="match status" value="1"/>
</dbReference>
<dbReference type="STRING" id="204669.Acid345_4259"/>
<dbReference type="AlphaFoldDB" id="Q1IIP1"/>
<accession>Q1IIP1</accession>
<dbReference type="Proteomes" id="UP000002432">
    <property type="component" value="Chromosome"/>
</dbReference>
<proteinExistence type="predicted"/>
<dbReference type="HOGENOM" id="CLU_1370651_0_0_0"/>
<keyword evidence="2" id="KW-1185">Reference proteome</keyword>
<dbReference type="EnsemblBacteria" id="ABF43259">
    <property type="protein sequence ID" value="ABF43259"/>
    <property type="gene ID" value="Acid345_4259"/>
</dbReference>
<protein>
    <submittedName>
        <fullName evidence="1">Uncharacterized protein</fullName>
    </submittedName>
</protein>
<reference evidence="1 2" key="1">
    <citation type="journal article" date="2009" name="Appl. Environ. Microbiol.">
        <title>Three genomes from the phylum Acidobacteria provide insight into the lifestyles of these microorganisms in soils.</title>
        <authorList>
            <person name="Ward N.L."/>
            <person name="Challacombe J.F."/>
            <person name="Janssen P.H."/>
            <person name="Henrissat B."/>
            <person name="Coutinho P.M."/>
            <person name="Wu M."/>
            <person name="Xie G."/>
            <person name="Haft D.H."/>
            <person name="Sait M."/>
            <person name="Badger J."/>
            <person name="Barabote R.D."/>
            <person name="Bradley B."/>
            <person name="Brettin T.S."/>
            <person name="Brinkac L.M."/>
            <person name="Bruce D."/>
            <person name="Creasy T."/>
            <person name="Daugherty S.C."/>
            <person name="Davidsen T.M."/>
            <person name="DeBoy R.T."/>
            <person name="Detter J.C."/>
            <person name="Dodson R.J."/>
            <person name="Durkin A.S."/>
            <person name="Ganapathy A."/>
            <person name="Gwinn-Giglio M."/>
            <person name="Han C.S."/>
            <person name="Khouri H."/>
            <person name="Kiss H."/>
            <person name="Kothari S.P."/>
            <person name="Madupu R."/>
            <person name="Nelson K.E."/>
            <person name="Nelson W.C."/>
            <person name="Paulsen I."/>
            <person name="Penn K."/>
            <person name="Ren Q."/>
            <person name="Rosovitz M.J."/>
            <person name="Selengut J.D."/>
            <person name="Shrivastava S."/>
            <person name="Sullivan S.A."/>
            <person name="Tapia R."/>
            <person name="Thompson L.S."/>
            <person name="Watkins K.L."/>
            <person name="Yang Q."/>
            <person name="Yu C."/>
            <person name="Zafar N."/>
            <person name="Zhou L."/>
            <person name="Kuske C.R."/>
        </authorList>
    </citation>
    <scope>NUCLEOTIDE SEQUENCE [LARGE SCALE GENOMIC DNA]</scope>
    <source>
        <strain evidence="1 2">Ellin345</strain>
    </source>
</reference>
<organism evidence="1 2">
    <name type="scientific">Koribacter versatilis (strain Ellin345)</name>
    <dbReference type="NCBI Taxonomy" id="204669"/>
    <lineage>
        <taxon>Bacteria</taxon>
        <taxon>Pseudomonadati</taxon>
        <taxon>Acidobacteriota</taxon>
        <taxon>Terriglobia</taxon>
        <taxon>Terriglobales</taxon>
        <taxon>Candidatus Korobacteraceae</taxon>
        <taxon>Candidatus Korobacter</taxon>
    </lineage>
</organism>
<dbReference type="InterPro" id="IPR041197">
    <property type="entry name" value="LD_cluster3"/>
</dbReference>
<dbReference type="EMBL" id="CP000360">
    <property type="protein sequence ID" value="ABF43259.1"/>
    <property type="molecule type" value="Genomic_DNA"/>
</dbReference>
<name>Q1IIP1_KORVE</name>
<evidence type="ECO:0000313" key="1">
    <source>
        <dbReference type="EMBL" id="ABF43259.1"/>
    </source>
</evidence>
<dbReference type="KEGG" id="aba:Acid345_4259"/>
<sequence length="199" mass="22385">MVGRSDVMACIFLSASIPLPGDDARYRNTADIIAIRDSIRALVSVVAPSGQIVFGGHPAITPLIRLLVRGMTPDVNQHITLYQSAFFRRVFPPEAAEFERIRIVESIDMDERESLRVMREAMIAGHDYDAGVFVGGMDGVELEFEIFRRRHPNKPAYPIASTGAAARMLFNEHARDHVELLTDLRYLSLFRRLLATELM</sequence>
<evidence type="ECO:0000313" key="2">
    <source>
        <dbReference type="Proteomes" id="UP000002432"/>
    </source>
</evidence>